<accession>A0A8J1V0N5</accession>
<dbReference type="PANTHER" id="PTHR45902:SF1">
    <property type="entry name" value="LATROPHILIN RECEPTOR-LIKE PROTEIN A"/>
    <property type="match status" value="1"/>
</dbReference>
<dbReference type="OrthoDB" id="413699at2759"/>
<name>A0A8J1V0N5_OWEFU</name>
<dbReference type="SUPFAM" id="SSF90188">
    <property type="entry name" value="Somatomedin B domain"/>
    <property type="match status" value="1"/>
</dbReference>
<organism evidence="2 3">
    <name type="scientific">Owenia fusiformis</name>
    <name type="common">Polychaete worm</name>
    <dbReference type="NCBI Taxonomy" id="6347"/>
    <lineage>
        <taxon>Eukaryota</taxon>
        <taxon>Metazoa</taxon>
        <taxon>Spiralia</taxon>
        <taxon>Lophotrochozoa</taxon>
        <taxon>Annelida</taxon>
        <taxon>Polychaeta</taxon>
        <taxon>Sedentaria</taxon>
        <taxon>Canalipalpata</taxon>
        <taxon>Sabellida</taxon>
        <taxon>Oweniida</taxon>
        <taxon>Oweniidae</taxon>
        <taxon>Owenia</taxon>
    </lineage>
</organism>
<dbReference type="Pfam" id="PF01033">
    <property type="entry name" value="Somatomedin_B"/>
    <property type="match status" value="1"/>
</dbReference>
<sequence>MNLRIIERKRLLRTVRITINPEIHAPTDSTDPDVDAKTKSFGPQFGDQTQPIDLEVGAQATHPEDNAKTTPSHPKVGAQTTSIDPEVGAQTTPIDPKVGAQTTSIDPEVGAQTTPIDPEVGAQTTSIDPEVGAQTTPIDPEVGAQTTPIDPEVGAQTTPIDPEVGAQTTSIDPEVGAQTTPIDPEVGATIEPVDFDNVSAITTNKTKESIEDIDRCAKENIDLNCTLNTCQGRCGQVNNYTDSTWLSLCSCDDECNEYGDCCKDYRDTCVNETTITRNQKPLTQIHEDELARGGSYECRNIGPGRYVYMIYSCSPGYKDHDIVEKCHSTSNIETDVRTMGDPGLNIQLKTQSGMGRLDLRFKINGTRASLLKCSLPFVLADGRCILQEMAIACRCLIPFDGNLTHDVIVAVNRVILTIFKVVGVVLIRSFKESPTVLTTEFFATVSDDSVTNWRSPMIHNEKVLQSVYPPLVSNTRYCTFRNTTTGKIPQGQINGEKELKNIDKWTTPTSNVSDEAQLASSFGKSFIFLSGLYVFIELSF</sequence>
<gene>
    <name evidence="2" type="ORF">OFUS_LOCUS13302</name>
</gene>
<feature type="compositionally biased region" description="Polar residues" evidence="1">
    <location>
        <begin position="68"/>
        <end position="93"/>
    </location>
</feature>
<feature type="region of interest" description="Disordered" evidence="1">
    <location>
        <begin position="23"/>
        <end position="50"/>
    </location>
</feature>
<feature type="region of interest" description="Disordered" evidence="1">
    <location>
        <begin position="63"/>
        <end position="96"/>
    </location>
</feature>
<dbReference type="InterPro" id="IPR001212">
    <property type="entry name" value="Somatomedin_B_dom"/>
</dbReference>
<dbReference type="SMART" id="SM00201">
    <property type="entry name" value="SO"/>
    <property type="match status" value="1"/>
</dbReference>
<dbReference type="InterPro" id="IPR053231">
    <property type="entry name" value="GPCR_LN-TM7"/>
</dbReference>
<dbReference type="InterPro" id="IPR036024">
    <property type="entry name" value="Somatomedin_B-like_dom_sf"/>
</dbReference>
<dbReference type="Gene3D" id="4.10.410.20">
    <property type="match status" value="1"/>
</dbReference>
<proteinExistence type="predicted"/>
<evidence type="ECO:0000313" key="3">
    <source>
        <dbReference type="Proteomes" id="UP000749559"/>
    </source>
</evidence>
<dbReference type="PANTHER" id="PTHR45902">
    <property type="entry name" value="LATROPHILIN RECEPTOR-LIKE PROTEIN A"/>
    <property type="match status" value="1"/>
</dbReference>
<evidence type="ECO:0000313" key="2">
    <source>
        <dbReference type="EMBL" id="CAH1787654.1"/>
    </source>
</evidence>
<dbReference type="PROSITE" id="PS50958">
    <property type="entry name" value="SMB_2"/>
    <property type="match status" value="1"/>
</dbReference>
<dbReference type="PROSITE" id="PS00524">
    <property type="entry name" value="SMB_1"/>
    <property type="match status" value="1"/>
</dbReference>
<evidence type="ECO:0000256" key="1">
    <source>
        <dbReference type="SAM" id="MobiDB-lite"/>
    </source>
</evidence>
<dbReference type="AlphaFoldDB" id="A0A8J1V0N5"/>
<dbReference type="EMBL" id="CAIIXF020000006">
    <property type="protein sequence ID" value="CAH1787654.1"/>
    <property type="molecule type" value="Genomic_DNA"/>
</dbReference>
<dbReference type="Proteomes" id="UP000749559">
    <property type="component" value="Unassembled WGS sequence"/>
</dbReference>
<protein>
    <submittedName>
        <fullName evidence="2">Uncharacterized protein</fullName>
    </submittedName>
</protein>
<comment type="caution">
    <text evidence="2">The sequence shown here is derived from an EMBL/GenBank/DDBJ whole genome shotgun (WGS) entry which is preliminary data.</text>
</comment>
<keyword evidence="3" id="KW-1185">Reference proteome</keyword>
<reference evidence="2" key="1">
    <citation type="submission" date="2022-03" db="EMBL/GenBank/DDBJ databases">
        <authorList>
            <person name="Martin C."/>
        </authorList>
    </citation>
    <scope>NUCLEOTIDE SEQUENCE</scope>
</reference>